<keyword evidence="2" id="KW-1185">Reference proteome</keyword>
<comment type="caution">
    <text evidence="1">The sequence shown here is derived from an EMBL/GenBank/DDBJ whole genome shotgun (WGS) entry which is preliminary data.</text>
</comment>
<organism evidence="1 2">
    <name type="scientific">Grus japonensis</name>
    <name type="common">Japanese crane</name>
    <name type="synonym">Red-crowned crane</name>
    <dbReference type="NCBI Taxonomy" id="30415"/>
    <lineage>
        <taxon>Eukaryota</taxon>
        <taxon>Metazoa</taxon>
        <taxon>Chordata</taxon>
        <taxon>Craniata</taxon>
        <taxon>Vertebrata</taxon>
        <taxon>Euteleostomi</taxon>
        <taxon>Archelosauria</taxon>
        <taxon>Archosauria</taxon>
        <taxon>Dinosauria</taxon>
        <taxon>Saurischia</taxon>
        <taxon>Theropoda</taxon>
        <taxon>Coelurosauria</taxon>
        <taxon>Aves</taxon>
        <taxon>Neognathae</taxon>
        <taxon>Neoaves</taxon>
        <taxon>Gruiformes</taxon>
        <taxon>Gruidae</taxon>
        <taxon>Grus</taxon>
    </lineage>
</organism>
<accession>A0ABC9XFF9</accession>
<evidence type="ECO:0000313" key="2">
    <source>
        <dbReference type="Proteomes" id="UP001623348"/>
    </source>
</evidence>
<sequence>MIPTLEPIDGVMIPTSEPINGLTIPTLELINRTMIPTLEPIDGVMIPTLEPIMGDVLGWFCTLTASYTQKVANHRNEVDLLVKQLADYANIESLVPQRALPGS</sequence>
<proteinExistence type="predicted"/>
<dbReference type="Proteomes" id="UP001623348">
    <property type="component" value="Unassembled WGS sequence"/>
</dbReference>
<reference evidence="1 2" key="1">
    <citation type="submission" date="2024-06" db="EMBL/GenBank/DDBJ databases">
        <title>The draft genome of Grus japonensis, version 3.</title>
        <authorList>
            <person name="Nabeshima K."/>
            <person name="Suzuki S."/>
            <person name="Onuma M."/>
        </authorList>
    </citation>
    <scope>NUCLEOTIDE SEQUENCE [LARGE SCALE GENOMIC DNA]</scope>
    <source>
        <strain evidence="1 2">451A</strain>
    </source>
</reference>
<name>A0ABC9XFF9_GRUJA</name>
<dbReference type="EMBL" id="BAAFJT010000013">
    <property type="protein sequence ID" value="GAB0195432.1"/>
    <property type="molecule type" value="Genomic_DNA"/>
</dbReference>
<evidence type="ECO:0000313" key="1">
    <source>
        <dbReference type="EMBL" id="GAB0195432.1"/>
    </source>
</evidence>
<protein>
    <submittedName>
        <fullName evidence="1">Uncharacterized protein</fullName>
    </submittedName>
</protein>
<dbReference type="AlphaFoldDB" id="A0ABC9XFF9"/>
<gene>
    <name evidence="1" type="ORF">GRJ2_002008500</name>
</gene>